<dbReference type="Proteomes" id="UP000050378">
    <property type="component" value="Unassembled WGS sequence"/>
</dbReference>
<dbReference type="Proteomes" id="UP001377972">
    <property type="component" value="Unassembled WGS sequence"/>
</dbReference>
<dbReference type="STRING" id="570156.AOG27_07390"/>
<dbReference type="RefSeq" id="WP_054552374.1">
    <property type="nucleotide sequence ID" value="NZ_JAQPZS010000002.1"/>
</dbReference>
<comment type="caution">
    <text evidence="1">The sequence shown here is derived from an EMBL/GenBank/DDBJ whole genome shotgun (WGS) entry which is preliminary data.</text>
</comment>
<dbReference type="OrthoDB" id="6313090at2"/>
<name>A0A0P7DWN4_9GAMM</name>
<proteinExistence type="predicted"/>
<evidence type="ECO:0000313" key="3">
    <source>
        <dbReference type="Proteomes" id="UP000050378"/>
    </source>
</evidence>
<dbReference type="EMBL" id="LJTC01000004">
    <property type="protein sequence ID" value="KPM84119.1"/>
    <property type="molecule type" value="Genomic_DNA"/>
</dbReference>
<keyword evidence="4" id="KW-1185">Reference proteome</keyword>
<evidence type="ECO:0000313" key="4">
    <source>
        <dbReference type="Proteomes" id="UP001377972"/>
    </source>
</evidence>
<dbReference type="PATRIC" id="fig|570156.3.peg.2533"/>
<evidence type="ECO:0000313" key="1">
    <source>
        <dbReference type="EMBL" id="KPM84119.1"/>
    </source>
</evidence>
<protein>
    <submittedName>
        <fullName evidence="1">Uncharacterized protein</fullName>
    </submittedName>
</protein>
<gene>
    <name evidence="1" type="ORF">AOG27_07390</name>
    <name evidence="2" type="ORF">PQI24_03375</name>
</gene>
<sequence length="96" mass="10981">MNPLENYLLSLQINTYKTSIYQVIEIQTRIWQSLQSGSSYALAMLEVLEVVNHSKQQQHQALLKQVLQLLGYSAQSQVGNNLLVAHKRFSHSLELL</sequence>
<dbReference type="AlphaFoldDB" id="A0A0P7DWN4"/>
<evidence type="ECO:0000313" key="2">
    <source>
        <dbReference type="EMBL" id="MEJ6495053.1"/>
    </source>
</evidence>
<reference evidence="2 4" key="2">
    <citation type="submission" date="2023-01" db="EMBL/GenBank/DDBJ databases">
        <title>Trichodesmium-associated heterotrophic epibiont bacteria.</title>
        <authorList>
            <person name="Cleveland C.S."/>
            <person name="Webb E.A."/>
        </authorList>
    </citation>
    <scope>NUCLEOTIDE SEQUENCE [LARGE SCALE GENOMIC DNA]</scope>
    <source>
        <strain evidence="2 4">USCH2</strain>
    </source>
</reference>
<organism evidence="1 3">
    <name type="scientific">Pseudoalteromonas lipolytica</name>
    <dbReference type="NCBI Taxonomy" id="570156"/>
    <lineage>
        <taxon>Bacteria</taxon>
        <taxon>Pseudomonadati</taxon>
        <taxon>Pseudomonadota</taxon>
        <taxon>Gammaproteobacteria</taxon>
        <taxon>Alteromonadales</taxon>
        <taxon>Pseudoalteromonadaceae</taxon>
        <taxon>Pseudoalteromonas</taxon>
    </lineage>
</organism>
<accession>A0A0P7DWN4</accession>
<reference evidence="1 3" key="1">
    <citation type="submission" date="2015-09" db="EMBL/GenBank/DDBJ databases">
        <title>Draft Genome Sequence of Pseudoalteromonas lipolytica UCD-48B.</title>
        <authorList>
            <person name="Krusor M."/>
            <person name="Coil D.A."/>
            <person name="Lang J.M."/>
            <person name="Eisen J.A."/>
            <person name="Alexiev A."/>
        </authorList>
    </citation>
    <scope>NUCLEOTIDE SEQUENCE [LARGE SCALE GENOMIC DNA]</scope>
    <source>
        <strain evidence="1 3">UCD-48B</strain>
    </source>
</reference>
<dbReference type="EMBL" id="JAQPZS010000002">
    <property type="protein sequence ID" value="MEJ6495053.1"/>
    <property type="molecule type" value="Genomic_DNA"/>
</dbReference>